<accession>A0AAD8A7T4</accession>
<reference evidence="2" key="1">
    <citation type="journal article" date="2023" name="IScience">
        <title>Live-bearing cockroach genome reveals convergent evolutionary mechanisms linked to viviparity in insects and beyond.</title>
        <authorList>
            <person name="Fouks B."/>
            <person name="Harrison M.C."/>
            <person name="Mikhailova A.A."/>
            <person name="Marchal E."/>
            <person name="English S."/>
            <person name="Carruthers M."/>
            <person name="Jennings E.C."/>
            <person name="Chiamaka E.L."/>
            <person name="Frigard R.A."/>
            <person name="Pippel M."/>
            <person name="Attardo G.M."/>
            <person name="Benoit J.B."/>
            <person name="Bornberg-Bauer E."/>
            <person name="Tobe S.S."/>
        </authorList>
    </citation>
    <scope>NUCLEOTIDE SEQUENCE</scope>
    <source>
        <strain evidence="2">Stay&amp;Tobe</strain>
    </source>
</reference>
<dbReference type="AlphaFoldDB" id="A0AAD8A7T4"/>
<evidence type="ECO:0000313" key="2">
    <source>
        <dbReference type="EMBL" id="KAJ9594110.1"/>
    </source>
</evidence>
<keyword evidence="1" id="KW-0812">Transmembrane</keyword>
<feature type="transmembrane region" description="Helical" evidence="1">
    <location>
        <begin position="43"/>
        <end position="62"/>
    </location>
</feature>
<proteinExistence type="predicted"/>
<evidence type="ECO:0000313" key="3">
    <source>
        <dbReference type="Proteomes" id="UP001233999"/>
    </source>
</evidence>
<keyword evidence="1" id="KW-0472">Membrane</keyword>
<keyword evidence="1" id="KW-1133">Transmembrane helix</keyword>
<feature type="transmembrane region" description="Helical" evidence="1">
    <location>
        <begin position="6"/>
        <end position="31"/>
    </location>
</feature>
<protein>
    <submittedName>
        <fullName evidence="2">Uncharacterized protein</fullName>
    </submittedName>
</protein>
<evidence type="ECO:0000256" key="1">
    <source>
        <dbReference type="SAM" id="Phobius"/>
    </source>
</evidence>
<gene>
    <name evidence="2" type="ORF">L9F63_014476</name>
</gene>
<feature type="non-terminal residue" evidence="2">
    <location>
        <position position="99"/>
    </location>
</feature>
<feature type="non-terminal residue" evidence="2">
    <location>
        <position position="1"/>
    </location>
</feature>
<reference evidence="2" key="2">
    <citation type="submission" date="2023-05" db="EMBL/GenBank/DDBJ databases">
        <authorList>
            <person name="Fouks B."/>
        </authorList>
    </citation>
    <scope>NUCLEOTIDE SEQUENCE</scope>
    <source>
        <strain evidence="2">Stay&amp;Tobe</strain>
        <tissue evidence="2">Testes</tissue>
    </source>
</reference>
<organism evidence="2 3">
    <name type="scientific">Diploptera punctata</name>
    <name type="common">Pacific beetle cockroach</name>
    <dbReference type="NCBI Taxonomy" id="6984"/>
    <lineage>
        <taxon>Eukaryota</taxon>
        <taxon>Metazoa</taxon>
        <taxon>Ecdysozoa</taxon>
        <taxon>Arthropoda</taxon>
        <taxon>Hexapoda</taxon>
        <taxon>Insecta</taxon>
        <taxon>Pterygota</taxon>
        <taxon>Neoptera</taxon>
        <taxon>Polyneoptera</taxon>
        <taxon>Dictyoptera</taxon>
        <taxon>Blattodea</taxon>
        <taxon>Blaberoidea</taxon>
        <taxon>Blaberidae</taxon>
        <taxon>Diplopterinae</taxon>
        <taxon>Diploptera</taxon>
    </lineage>
</organism>
<keyword evidence="3" id="KW-1185">Reference proteome</keyword>
<sequence>VEVLLVGWFYVLCFANILFHLCFHLTVNLTLANCTFNKSENSFMLHFFVLKIAKIPFIYLFLLYQQLYAIYFSFLSPDAKLVLTMVVGTCSFCLDYSSC</sequence>
<comment type="caution">
    <text evidence="2">The sequence shown here is derived from an EMBL/GenBank/DDBJ whole genome shotgun (WGS) entry which is preliminary data.</text>
</comment>
<dbReference type="EMBL" id="JASPKZ010003068">
    <property type="protein sequence ID" value="KAJ9594110.1"/>
    <property type="molecule type" value="Genomic_DNA"/>
</dbReference>
<dbReference type="Proteomes" id="UP001233999">
    <property type="component" value="Unassembled WGS sequence"/>
</dbReference>
<name>A0AAD8A7T4_DIPPU</name>